<sequence>MASRPKCGSMLTFSSCLLLLNKCVGNVVAESVEANGDTLHTVRALYTFIRNGISASEISVEEEPIDDFMLELLNNPKLKHLADVQFLVGKQIFSAHKAILAGRSVIFNQMLYSSTGTTISIDVPPNRIPFYEVNDLQPETFQLMLEFLYTKQLLPPNTTNILQVLDLVYAGYKYVLPSLINKTLTVVGKNIRPSNVIEVLDRATEMDQKTLMDKCWTLIRRDAVTIISSKQFLRFDITFMKKLLYQDNLLGMSEAYLFNRVVEWAKQRVPRPDLSATSETYGVELRRVLEPVIYDFRFLSMTGEEFASGPCESGVLTKDEQLEILLSINSKDNGKNWKTKFSTLTRGKNGVYSD</sequence>
<dbReference type="SMART" id="SM00225">
    <property type="entry name" value="BTB"/>
    <property type="match status" value="1"/>
</dbReference>
<dbReference type="EMBL" id="BDGG01000008">
    <property type="protein sequence ID" value="GAV02400.1"/>
    <property type="molecule type" value="Genomic_DNA"/>
</dbReference>
<name>A0A1D1VLA2_RAMVA</name>
<feature type="signal peptide" evidence="1">
    <location>
        <begin position="1"/>
        <end position="29"/>
    </location>
</feature>
<evidence type="ECO:0000313" key="4">
    <source>
        <dbReference type="Proteomes" id="UP000186922"/>
    </source>
</evidence>
<gene>
    <name evidence="3" type="primary">RvY_12971-1</name>
    <name evidence="3" type="synonym">RvY_12971.1</name>
    <name evidence="3" type="ORF">RvY_12971</name>
</gene>
<dbReference type="Pfam" id="PF07707">
    <property type="entry name" value="BACK"/>
    <property type="match status" value="1"/>
</dbReference>
<keyword evidence="1" id="KW-0732">Signal</keyword>
<dbReference type="PROSITE" id="PS50097">
    <property type="entry name" value="BTB"/>
    <property type="match status" value="1"/>
</dbReference>
<dbReference type="SUPFAM" id="SSF54695">
    <property type="entry name" value="POZ domain"/>
    <property type="match status" value="1"/>
</dbReference>
<dbReference type="InterPro" id="IPR011333">
    <property type="entry name" value="SKP1/BTB/POZ_sf"/>
</dbReference>
<dbReference type="Gene3D" id="1.25.40.420">
    <property type="match status" value="1"/>
</dbReference>
<dbReference type="OrthoDB" id="45365at2759"/>
<dbReference type="CDD" id="cd18186">
    <property type="entry name" value="BTB_POZ_ZBTB_KLHL-like"/>
    <property type="match status" value="1"/>
</dbReference>
<reference evidence="3 4" key="1">
    <citation type="journal article" date="2016" name="Nat. Commun.">
        <title>Extremotolerant tardigrade genome and improved radiotolerance of human cultured cells by tardigrade-unique protein.</title>
        <authorList>
            <person name="Hashimoto T."/>
            <person name="Horikawa D.D."/>
            <person name="Saito Y."/>
            <person name="Kuwahara H."/>
            <person name="Kozuka-Hata H."/>
            <person name="Shin-I T."/>
            <person name="Minakuchi Y."/>
            <person name="Ohishi K."/>
            <person name="Motoyama A."/>
            <person name="Aizu T."/>
            <person name="Enomoto A."/>
            <person name="Kondo K."/>
            <person name="Tanaka S."/>
            <person name="Hara Y."/>
            <person name="Koshikawa S."/>
            <person name="Sagara H."/>
            <person name="Miura T."/>
            <person name="Yokobori S."/>
            <person name="Miyagawa K."/>
            <person name="Suzuki Y."/>
            <person name="Kubo T."/>
            <person name="Oyama M."/>
            <person name="Kohara Y."/>
            <person name="Fujiyama A."/>
            <person name="Arakawa K."/>
            <person name="Katayama T."/>
            <person name="Toyoda A."/>
            <person name="Kunieda T."/>
        </authorList>
    </citation>
    <scope>NUCLEOTIDE SEQUENCE [LARGE SCALE GENOMIC DNA]</scope>
    <source>
        <strain evidence="3 4">YOKOZUNA-1</strain>
    </source>
</reference>
<protein>
    <recommendedName>
        <fullName evidence="2">BTB domain-containing protein</fullName>
    </recommendedName>
</protein>
<dbReference type="InterPro" id="IPR000210">
    <property type="entry name" value="BTB/POZ_dom"/>
</dbReference>
<dbReference type="GO" id="GO:0000932">
    <property type="term" value="C:P-body"/>
    <property type="evidence" value="ECO:0007669"/>
    <property type="project" value="TreeGrafter"/>
</dbReference>
<dbReference type="Gene3D" id="3.30.710.10">
    <property type="entry name" value="Potassium Channel Kv1.1, Chain A"/>
    <property type="match status" value="1"/>
</dbReference>
<dbReference type="PANTHER" id="PTHR45774">
    <property type="entry name" value="BTB/POZ DOMAIN-CONTAINING"/>
    <property type="match status" value="1"/>
</dbReference>
<dbReference type="InterPro" id="IPR011705">
    <property type="entry name" value="BACK"/>
</dbReference>
<dbReference type="AlphaFoldDB" id="A0A1D1VLA2"/>
<dbReference type="PANTHER" id="PTHR45774:SF3">
    <property type="entry name" value="BTB (POZ) DOMAIN-CONTAINING 2B-RELATED"/>
    <property type="match status" value="1"/>
</dbReference>
<organism evidence="3 4">
    <name type="scientific">Ramazzottius varieornatus</name>
    <name type="common">Water bear</name>
    <name type="synonym">Tardigrade</name>
    <dbReference type="NCBI Taxonomy" id="947166"/>
    <lineage>
        <taxon>Eukaryota</taxon>
        <taxon>Metazoa</taxon>
        <taxon>Ecdysozoa</taxon>
        <taxon>Tardigrada</taxon>
        <taxon>Eutardigrada</taxon>
        <taxon>Parachela</taxon>
        <taxon>Hypsibioidea</taxon>
        <taxon>Ramazzottiidae</taxon>
        <taxon>Ramazzottius</taxon>
    </lineage>
</organism>
<evidence type="ECO:0000259" key="2">
    <source>
        <dbReference type="PROSITE" id="PS50097"/>
    </source>
</evidence>
<proteinExistence type="predicted"/>
<dbReference type="Proteomes" id="UP000186922">
    <property type="component" value="Unassembled WGS sequence"/>
</dbReference>
<accession>A0A1D1VLA2</accession>
<feature type="chain" id="PRO_5008898562" description="BTB domain-containing protein" evidence="1">
    <location>
        <begin position="30"/>
        <end position="354"/>
    </location>
</feature>
<dbReference type="STRING" id="947166.A0A1D1VLA2"/>
<comment type="caution">
    <text evidence="3">The sequence shown here is derived from an EMBL/GenBank/DDBJ whole genome shotgun (WGS) entry which is preliminary data.</text>
</comment>
<keyword evidence="4" id="KW-1185">Reference proteome</keyword>
<evidence type="ECO:0000256" key="1">
    <source>
        <dbReference type="SAM" id="SignalP"/>
    </source>
</evidence>
<dbReference type="GO" id="GO:0005829">
    <property type="term" value="C:cytosol"/>
    <property type="evidence" value="ECO:0007669"/>
    <property type="project" value="TreeGrafter"/>
</dbReference>
<feature type="domain" description="BTB" evidence="2">
    <location>
        <begin position="82"/>
        <end position="157"/>
    </location>
</feature>
<dbReference type="Pfam" id="PF00651">
    <property type="entry name" value="BTB"/>
    <property type="match status" value="1"/>
</dbReference>
<dbReference type="GO" id="GO:0022008">
    <property type="term" value="P:neurogenesis"/>
    <property type="evidence" value="ECO:0007669"/>
    <property type="project" value="TreeGrafter"/>
</dbReference>
<evidence type="ECO:0000313" key="3">
    <source>
        <dbReference type="EMBL" id="GAV02400.1"/>
    </source>
</evidence>